<dbReference type="STRING" id="137246.A0A401TDY9"/>
<keyword evidence="2" id="KW-1185">Reference proteome</keyword>
<gene>
    <name evidence="1" type="ORF">chiPu_0024846</name>
</gene>
<dbReference type="OMA" id="FLCHEIN"/>
<name>A0A401TDY9_CHIPU</name>
<comment type="caution">
    <text evidence="1">The sequence shown here is derived from an EMBL/GenBank/DDBJ whole genome shotgun (WGS) entry which is preliminary data.</text>
</comment>
<feature type="non-terminal residue" evidence="1">
    <location>
        <position position="180"/>
    </location>
</feature>
<proteinExistence type="predicted"/>
<accession>A0A401TDY9</accession>
<protein>
    <submittedName>
        <fullName evidence="1">Uncharacterized protein</fullName>
    </submittedName>
</protein>
<dbReference type="AlphaFoldDB" id="A0A401TDY9"/>
<evidence type="ECO:0000313" key="2">
    <source>
        <dbReference type="Proteomes" id="UP000287033"/>
    </source>
</evidence>
<organism evidence="1 2">
    <name type="scientific">Chiloscyllium punctatum</name>
    <name type="common">Brownbanded bambooshark</name>
    <name type="synonym">Hemiscyllium punctatum</name>
    <dbReference type="NCBI Taxonomy" id="137246"/>
    <lineage>
        <taxon>Eukaryota</taxon>
        <taxon>Metazoa</taxon>
        <taxon>Chordata</taxon>
        <taxon>Craniata</taxon>
        <taxon>Vertebrata</taxon>
        <taxon>Chondrichthyes</taxon>
        <taxon>Elasmobranchii</taxon>
        <taxon>Galeomorphii</taxon>
        <taxon>Galeoidea</taxon>
        <taxon>Orectolobiformes</taxon>
        <taxon>Hemiscylliidae</taxon>
        <taxon>Chiloscyllium</taxon>
    </lineage>
</organism>
<reference evidence="1 2" key="1">
    <citation type="journal article" date="2018" name="Nat. Ecol. Evol.">
        <title>Shark genomes provide insights into elasmobranch evolution and the origin of vertebrates.</title>
        <authorList>
            <person name="Hara Y"/>
            <person name="Yamaguchi K"/>
            <person name="Onimaru K"/>
            <person name="Kadota M"/>
            <person name="Koyanagi M"/>
            <person name="Keeley SD"/>
            <person name="Tatsumi K"/>
            <person name="Tanaka K"/>
            <person name="Motone F"/>
            <person name="Kageyama Y"/>
            <person name="Nozu R"/>
            <person name="Adachi N"/>
            <person name="Nishimura O"/>
            <person name="Nakagawa R"/>
            <person name="Tanegashima C"/>
            <person name="Kiyatake I"/>
            <person name="Matsumoto R"/>
            <person name="Murakumo K"/>
            <person name="Nishida K"/>
            <person name="Terakita A"/>
            <person name="Kuratani S"/>
            <person name="Sato K"/>
            <person name="Hyodo S Kuraku.S."/>
        </authorList>
    </citation>
    <scope>NUCLEOTIDE SEQUENCE [LARGE SCALE GENOMIC DNA]</scope>
</reference>
<dbReference type="OrthoDB" id="286107at2759"/>
<feature type="non-terminal residue" evidence="1">
    <location>
        <position position="1"/>
    </location>
</feature>
<evidence type="ECO:0000313" key="1">
    <source>
        <dbReference type="EMBL" id="GCC40862.1"/>
    </source>
</evidence>
<dbReference type="EMBL" id="BEZZ01047275">
    <property type="protein sequence ID" value="GCC40862.1"/>
    <property type="molecule type" value="Genomic_DNA"/>
</dbReference>
<dbReference type="Proteomes" id="UP000287033">
    <property type="component" value="Unassembled WGS sequence"/>
</dbReference>
<sequence>NLTVCFLLQNYLIKSRVVLENLQPEMWTEEYEHNLDDFIYDTRLRVLTVHMDQFIGLQVHLGTPSHPTDHLIFFIRKENTEIDAENFVHVVQFGTIRGGYLESLLRHMLGIYAPQFLENRMWPDSLKNNFSAHLHKFLASLTGTNLPDIQNIGLPAWLLSVSLGVACCIPVTAVEPRGMG</sequence>